<dbReference type="InterPro" id="IPR006597">
    <property type="entry name" value="Sel1-like"/>
</dbReference>
<sequence>MTMPKHGEVISNESSDKLSTLPGEWEPVAKQPKKRQKKPLLVDTASKRFQQSPAHKKALKEKIDKLNGIEKARDLALAPPIPELPAPADITNPGPITAADVQKTLGTCLETAQAASPGVTEKGKLQRELQEILTLFRLRTPDLAAHIPPPVSPDAMSPTTAYLAPAPQEQMSPVMRTLTTFHEAVTTLAVKMHRYNTHTFPLRKKARIWKLFADVQETWRDLMIQLTFTVARDSSNAATTATGNVAKLAVATGAPDWADLTIDDAQKMFIQGDKYLLGFGVTRSYDIAFKRYMAAAKLGSIEATNMLGVMFEHGLGRPMDMTASIRWYQESANRSYPEALAHMARIHETGKGVPTDPKTAYALYLLAAEAGHVDSMCSLGALLESGTGCPVDPVEAVRWYGLAAEQQCARAQNALGSAYYRGIGVERNYGEAVMWYRKAAESGDPNAHNNLGICYEEGLGVAKDLVTAKTLYKLAAEARHPSGVNNWGFLCLLEKNYVEAIRQFHLAMAMESVDAAYNLGTLYETGCRDSDGVVLNRDVVVAMRYYKEAADKNYTKAQIRLSRLYTICEPPYQNYAQAQVYLTQAATCVPDGNADAQNMLGEMIELGLGGPDSNPDHATAAKWYRKAMRQGHPRATYNLAALYEGGLGVGKDVEKALRLYKEAEQRGSKDAQIRFRALQELGVVPRKKP</sequence>
<dbReference type="AlphaFoldDB" id="A0A507DWA5"/>
<dbReference type="SMART" id="SM00671">
    <property type="entry name" value="SEL1"/>
    <property type="match status" value="10"/>
</dbReference>
<dbReference type="SUPFAM" id="SSF81901">
    <property type="entry name" value="HCP-like"/>
    <property type="match status" value="3"/>
</dbReference>
<evidence type="ECO:0000313" key="4">
    <source>
        <dbReference type="Proteomes" id="UP000318582"/>
    </source>
</evidence>
<dbReference type="InterPro" id="IPR050767">
    <property type="entry name" value="Sel1_AlgK"/>
</dbReference>
<gene>
    <name evidence="3" type="ORF">PhCBS80983_g04853</name>
</gene>
<comment type="caution">
    <text evidence="3">The sequence shown here is derived from an EMBL/GenBank/DDBJ whole genome shotgun (WGS) entry which is preliminary data.</text>
</comment>
<accession>A0A507DWA5</accession>
<organism evidence="3 4">
    <name type="scientific">Powellomyces hirtus</name>
    <dbReference type="NCBI Taxonomy" id="109895"/>
    <lineage>
        <taxon>Eukaryota</taxon>
        <taxon>Fungi</taxon>
        <taxon>Fungi incertae sedis</taxon>
        <taxon>Chytridiomycota</taxon>
        <taxon>Chytridiomycota incertae sedis</taxon>
        <taxon>Chytridiomycetes</taxon>
        <taxon>Spizellomycetales</taxon>
        <taxon>Powellomycetaceae</taxon>
        <taxon>Powellomyces</taxon>
    </lineage>
</organism>
<dbReference type="STRING" id="109895.A0A507DWA5"/>
<dbReference type="InterPro" id="IPR011990">
    <property type="entry name" value="TPR-like_helical_dom_sf"/>
</dbReference>
<reference evidence="3 4" key="1">
    <citation type="journal article" date="2019" name="Sci. Rep.">
        <title>Comparative genomics of chytrid fungi reveal insights into the obligate biotrophic and pathogenic lifestyle of Synchytrium endobioticum.</title>
        <authorList>
            <person name="van de Vossenberg B.T.L.H."/>
            <person name="Warris S."/>
            <person name="Nguyen H.D.T."/>
            <person name="van Gent-Pelzer M.P.E."/>
            <person name="Joly D.L."/>
            <person name="van de Geest H.C."/>
            <person name="Bonants P.J.M."/>
            <person name="Smith D.S."/>
            <person name="Levesque C.A."/>
            <person name="van der Lee T.A.J."/>
        </authorList>
    </citation>
    <scope>NUCLEOTIDE SEQUENCE [LARGE SCALE GENOMIC DNA]</scope>
    <source>
        <strain evidence="3 4">CBS 809.83</strain>
    </source>
</reference>
<protein>
    <submittedName>
        <fullName evidence="3">Uncharacterized protein</fullName>
    </submittedName>
</protein>
<dbReference type="EMBL" id="QEAQ01000088">
    <property type="protein sequence ID" value="TPX56023.1"/>
    <property type="molecule type" value="Genomic_DNA"/>
</dbReference>
<dbReference type="PANTHER" id="PTHR11102:SF160">
    <property type="entry name" value="ERAD-ASSOCIATED E3 UBIQUITIN-PROTEIN LIGASE COMPONENT HRD3"/>
    <property type="match status" value="1"/>
</dbReference>
<evidence type="ECO:0000313" key="3">
    <source>
        <dbReference type="EMBL" id="TPX56023.1"/>
    </source>
</evidence>
<proteinExistence type="inferred from homology"/>
<dbReference type="PANTHER" id="PTHR11102">
    <property type="entry name" value="SEL-1-LIKE PROTEIN"/>
    <property type="match status" value="1"/>
</dbReference>
<evidence type="ECO:0000256" key="1">
    <source>
        <dbReference type="ARBA" id="ARBA00038101"/>
    </source>
</evidence>
<keyword evidence="4" id="KW-1185">Reference proteome</keyword>
<dbReference type="Gene3D" id="1.25.40.10">
    <property type="entry name" value="Tetratricopeptide repeat domain"/>
    <property type="match status" value="1"/>
</dbReference>
<dbReference type="Proteomes" id="UP000318582">
    <property type="component" value="Unassembled WGS sequence"/>
</dbReference>
<dbReference type="Pfam" id="PF08238">
    <property type="entry name" value="Sel1"/>
    <property type="match status" value="9"/>
</dbReference>
<comment type="similarity">
    <text evidence="1">Belongs to the sel-1 family.</text>
</comment>
<evidence type="ECO:0000256" key="2">
    <source>
        <dbReference type="SAM" id="MobiDB-lite"/>
    </source>
</evidence>
<name>A0A507DWA5_9FUNG</name>
<feature type="region of interest" description="Disordered" evidence="2">
    <location>
        <begin position="1"/>
        <end position="58"/>
    </location>
</feature>